<organism evidence="1 2">
    <name type="scientific">Apophysomyces ossiformis</name>
    <dbReference type="NCBI Taxonomy" id="679940"/>
    <lineage>
        <taxon>Eukaryota</taxon>
        <taxon>Fungi</taxon>
        <taxon>Fungi incertae sedis</taxon>
        <taxon>Mucoromycota</taxon>
        <taxon>Mucoromycotina</taxon>
        <taxon>Mucoromycetes</taxon>
        <taxon>Mucorales</taxon>
        <taxon>Mucorineae</taxon>
        <taxon>Mucoraceae</taxon>
        <taxon>Apophysomyces</taxon>
    </lineage>
</organism>
<evidence type="ECO:0000313" key="2">
    <source>
        <dbReference type="Proteomes" id="UP000605846"/>
    </source>
</evidence>
<accession>A0A8H7ETL4</accession>
<evidence type="ECO:0000313" key="1">
    <source>
        <dbReference type="EMBL" id="KAF7732151.1"/>
    </source>
</evidence>
<dbReference type="SUPFAM" id="SSF50978">
    <property type="entry name" value="WD40 repeat-like"/>
    <property type="match status" value="1"/>
</dbReference>
<dbReference type="AlphaFoldDB" id="A0A8H7ETL4"/>
<dbReference type="PANTHER" id="PTHR43991:SF12">
    <property type="entry name" value="WD REPEAT PROTEIN (AFU_ORTHOLOGUE AFUA_8G05640)"/>
    <property type="match status" value="1"/>
</dbReference>
<dbReference type="Gene3D" id="2.130.10.10">
    <property type="entry name" value="YVTN repeat-like/Quinoprotein amine dehydrogenase"/>
    <property type="match status" value="1"/>
</dbReference>
<dbReference type="Pfam" id="PF00400">
    <property type="entry name" value="WD40"/>
    <property type="match status" value="1"/>
</dbReference>
<proteinExistence type="predicted"/>
<gene>
    <name evidence="1" type="ORF">EC973_006406</name>
</gene>
<dbReference type="SMART" id="SM00320">
    <property type="entry name" value="WD40"/>
    <property type="match status" value="3"/>
</dbReference>
<dbReference type="InterPro" id="IPR015943">
    <property type="entry name" value="WD40/YVTN_repeat-like_dom_sf"/>
</dbReference>
<name>A0A8H7ETL4_9FUNG</name>
<dbReference type="EMBL" id="JABAYA010000004">
    <property type="protein sequence ID" value="KAF7732151.1"/>
    <property type="molecule type" value="Genomic_DNA"/>
</dbReference>
<keyword evidence="2" id="KW-1185">Reference proteome</keyword>
<dbReference type="InterPro" id="IPR001680">
    <property type="entry name" value="WD40_rpt"/>
</dbReference>
<dbReference type="PANTHER" id="PTHR43991">
    <property type="entry name" value="WD REPEAT PROTEIN (AFU_ORTHOLOGUE AFUA_8G05640)-RELATED"/>
    <property type="match status" value="1"/>
</dbReference>
<sequence length="504" mass="57233">MTDISEVPSFTDDLRNSSNELFSFLFDQDFGNDADHLPFDSEHEFNLSQSDDNDSQEGNPLQAEMDAHAKHCHTDCVTEEMFALGIDMVLKNTCLLFAPKFRKLKPPFYFSKELTGLDYHTQGRITEQKGSVPKKPLIRTHENYLSLRDKFGEDILLTKIKQQRLDPVTEDESFYTFKFSKLRERCTYGHFQLRNLVSATTKNDVYYTSFMGLGPFGIWDILMSESTGGDTVRQWSPHLQCSREILDVRLANSPQSLMIRISSMACAYNFLMVGGNNGEYACRRIDDTEAPVHYGKTTDHVNGIANHIEIITDRRGGIKSIISSNDQKVRYMNMERMKIENTLLFPYAVNCSAMSPGKDMLCVVGDSTEISVVEAASGAVVMRVDEHIDYSFACCWHPDGRTFATGNQDKTTRQERKQFRIYDIRYPSKSLYVLGAKVGAIRSLKYSSDGKYLAASEHIDFVHIYDTSTYQSSQLIDMFGEISGLSFTPEDQSLYIANSDKDYG</sequence>
<comment type="caution">
    <text evidence="1">The sequence shown here is derived from an EMBL/GenBank/DDBJ whole genome shotgun (WGS) entry which is preliminary data.</text>
</comment>
<reference evidence="1" key="1">
    <citation type="submission" date="2020-01" db="EMBL/GenBank/DDBJ databases">
        <title>Genome Sequencing of Three Apophysomyces-Like Fungal Strains Confirms a Novel Fungal Genus in the Mucoromycota with divergent Burkholderia-like Endosymbiotic Bacteria.</title>
        <authorList>
            <person name="Stajich J.E."/>
            <person name="Macias A.M."/>
            <person name="Carter-House D."/>
            <person name="Lovett B."/>
            <person name="Kasson L.R."/>
            <person name="Berry K."/>
            <person name="Grigoriev I."/>
            <person name="Chang Y."/>
            <person name="Spatafora J."/>
            <person name="Kasson M.T."/>
        </authorList>
    </citation>
    <scope>NUCLEOTIDE SEQUENCE</scope>
    <source>
        <strain evidence="1">NRRL A-21654</strain>
    </source>
</reference>
<dbReference type="Proteomes" id="UP000605846">
    <property type="component" value="Unassembled WGS sequence"/>
</dbReference>
<dbReference type="OrthoDB" id="20669at2759"/>
<dbReference type="InterPro" id="IPR036322">
    <property type="entry name" value="WD40_repeat_dom_sf"/>
</dbReference>
<protein>
    <submittedName>
        <fullName evidence="1">Uncharacterized protein</fullName>
    </submittedName>
</protein>